<feature type="repeat" description="ANK" evidence="5">
    <location>
        <begin position="506"/>
        <end position="538"/>
    </location>
</feature>
<name>A0A6P8PHZ8_GEOSA</name>
<dbReference type="PROSITE" id="PS50088">
    <property type="entry name" value="ANK_REPEAT"/>
    <property type="match status" value="10"/>
</dbReference>
<feature type="repeat" description="ANK" evidence="5">
    <location>
        <begin position="572"/>
        <end position="604"/>
    </location>
</feature>
<dbReference type="GO" id="GO:0005737">
    <property type="term" value="C:cytoplasm"/>
    <property type="evidence" value="ECO:0007669"/>
    <property type="project" value="TreeGrafter"/>
</dbReference>
<gene>
    <name evidence="10" type="primary">ANKK1</name>
</gene>
<feature type="repeat" description="ANK" evidence="5">
    <location>
        <begin position="407"/>
        <end position="439"/>
    </location>
</feature>
<dbReference type="PANTHER" id="PTHR24198:SF175">
    <property type="entry name" value="ANKYRIN REPEAT AND PROTEIN KINASE DOMAIN-CONTAINING PROTEIN 1"/>
    <property type="match status" value="1"/>
</dbReference>
<feature type="repeat" description="ANK" evidence="5">
    <location>
        <begin position="605"/>
        <end position="637"/>
    </location>
</feature>
<evidence type="ECO:0000256" key="3">
    <source>
        <dbReference type="ARBA" id="ARBA00022840"/>
    </source>
</evidence>
<dbReference type="InterPro" id="IPR000719">
    <property type="entry name" value="Prot_kinase_dom"/>
</dbReference>
<evidence type="ECO:0000256" key="7">
    <source>
        <dbReference type="SAM" id="MobiDB-lite"/>
    </source>
</evidence>
<dbReference type="AlphaFoldDB" id="A0A6P8PHZ8"/>
<keyword evidence="4 5" id="KW-0040">ANK repeat</keyword>
<dbReference type="Gene3D" id="1.10.510.10">
    <property type="entry name" value="Transferase(Phosphotransferase) domain 1"/>
    <property type="match status" value="1"/>
</dbReference>
<proteinExistence type="predicted"/>
<keyword evidence="3 6" id="KW-0067">ATP-binding</keyword>
<protein>
    <submittedName>
        <fullName evidence="10">Ankyrin repeat and protein kinase domain-containing protein 1 isoform X1</fullName>
    </submittedName>
</protein>
<evidence type="ECO:0000313" key="10">
    <source>
        <dbReference type="RefSeq" id="XP_033774348.1"/>
    </source>
</evidence>
<dbReference type="Pfam" id="PF12796">
    <property type="entry name" value="Ank_2"/>
    <property type="match status" value="3"/>
</dbReference>
<keyword evidence="9" id="KW-1185">Reference proteome</keyword>
<dbReference type="InterPro" id="IPR002110">
    <property type="entry name" value="Ankyrin_rpt"/>
</dbReference>
<dbReference type="InterPro" id="IPR036770">
    <property type="entry name" value="Ankyrin_rpt-contain_sf"/>
</dbReference>
<dbReference type="InParanoid" id="A0A6P8PHZ8"/>
<feature type="repeat" description="ANK" evidence="5">
    <location>
        <begin position="473"/>
        <end position="505"/>
    </location>
</feature>
<dbReference type="OrthoDB" id="195446at2759"/>
<dbReference type="Pfam" id="PF00023">
    <property type="entry name" value="Ank"/>
    <property type="match status" value="1"/>
</dbReference>
<dbReference type="PROSITE" id="PS00108">
    <property type="entry name" value="PROTEIN_KINASE_ST"/>
    <property type="match status" value="1"/>
</dbReference>
<evidence type="ECO:0000256" key="5">
    <source>
        <dbReference type="PROSITE-ProRule" id="PRU00023"/>
    </source>
</evidence>
<dbReference type="KEGG" id="gsh:117347465"/>
<keyword evidence="1" id="KW-0677">Repeat</keyword>
<accession>A0A6P8PHZ8</accession>
<dbReference type="PRINTS" id="PR01415">
    <property type="entry name" value="ANKYRIN"/>
</dbReference>
<dbReference type="InterPro" id="IPR011009">
    <property type="entry name" value="Kinase-like_dom_sf"/>
</dbReference>
<sequence>MVSMMDQHLGNLIVFSREDFEDDWEKIGSGGFGHVFKVKHKLWRTVYAVKCCPSMVMDSNLHSSSVKSLIDEAAKMEKIKFQYIVPIYGICDNHLGIVMEYMENGSLEKLLPTLKMSWLLKFRIIHQISLGMNFLHCMKPPLLHLDLKPGNILLDDHLHVKISDFGLSKWMEQSSQMEYIEWSAIRGTLSYIPPEMFLQSTRIPSTKHDVYSFGIVIWEILTQKKPYSSASMMSIIIKVAAGNRPLLDVISEERPTECHQMIDLMQRCWSQDPKKRPRFQDITTETDMLLYLLKSPMSEALGVRENEHEPFNRKSSRISAASSTQSVENPLNFCETTSNEIEDTLKEFLRSQGSDVDSFESLIIQQRVSEVYENNLTLLHFIVAQGNVEKVKLVLMQGANVNSQIVSGHTPLALAVQNKFLEICSILIEHGASVNLPDEDNWSPLHFAAQIGDDRIVRLLLDHQADVDAREQDGWTPLHLASQNGFENVVRVLLTRHSDPNSQENNGKTPLHVASYFNHYSLVKLLISQGANLDSRQKNGRTPLHIAASRGYFRVVHQLVKMGATVTCCDQNYYSPLHMAALKGNNLICKHLIKHQANVNLKTSQGWTPLHLAVYKGHEEIIKLLKHNYANMNAKGDMDWTPLHVSTRYCGEMVVSQLLSAQADPNIPEASGWTPLHLAVQRGCFCSIINLIEHKADVNAINKSGWTPLHLAVLNSNSSVIKTLLRANARLDVQDTCGCTPLQLAIKNQKTNIISLLEGNNLSFSSSEEEGELSTPGHDSL</sequence>
<dbReference type="GO" id="GO:0010564">
    <property type="term" value="P:regulation of cell cycle process"/>
    <property type="evidence" value="ECO:0007669"/>
    <property type="project" value="TreeGrafter"/>
</dbReference>
<feature type="binding site" evidence="6">
    <location>
        <position position="50"/>
    </location>
    <ligand>
        <name>ATP</name>
        <dbReference type="ChEBI" id="CHEBI:30616"/>
    </ligand>
</feature>
<feature type="domain" description="Protein kinase" evidence="8">
    <location>
        <begin position="21"/>
        <end position="290"/>
    </location>
</feature>
<dbReference type="PANTHER" id="PTHR24198">
    <property type="entry name" value="ANKYRIN REPEAT AND PROTEIN KINASE DOMAIN-CONTAINING PROTEIN"/>
    <property type="match status" value="1"/>
</dbReference>
<dbReference type="CTD" id="255239"/>
<organism evidence="9 10">
    <name type="scientific">Geotrypetes seraphini</name>
    <name type="common">Gaboon caecilian</name>
    <name type="synonym">Caecilia seraphini</name>
    <dbReference type="NCBI Taxonomy" id="260995"/>
    <lineage>
        <taxon>Eukaryota</taxon>
        <taxon>Metazoa</taxon>
        <taxon>Chordata</taxon>
        <taxon>Craniata</taxon>
        <taxon>Vertebrata</taxon>
        <taxon>Euteleostomi</taxon>
        <taxon>Amphibia</taxon>
        <taxon>Gymnophiona</taxon>
        <taxon>Geotrypetes</taxon>
    </lineage>
</organism>
<feature type="repeat" description="ANK" evidence="5">
    <location>
        <begin position="440"/>
        <end position="472"/>
    </location>
</feature>
<evidence type="ECO:0000256" key="1">
    <source>
        <dbReference type="ARBA" id="ARBA00022737"/>
    </source>
</evidence>
<evidence type="ECO:0000256" key="6">
    <source>
        <dbReference type="PROSITE-ProRule" id="PRU10141"/>
    </source>
</evidence>
<dbReference type="SMART" id="SM00220">
    <property type="entry name" value="S_TKc"/>
    <property type="match status" value="1"/>
</dbReference>
<reference evidence="10" key="1">
    <citation type="submission" date="2025-08" db="UniProtKB">
        <authorList>
            <consortium name="RefSeq"/>
        </authorList>
    </citation>
    <scope>IDENTIFICATION</scope>
</reference>
<keyword evidence="2 6" id="KW-0547">Nucleotide-binding</keyword>
<feature type="repeat" description="ANK" evidence="5">
    <location>
        <begin position="539"/>
        <end position="571"/>
    </location>
</feature>
<dbReference type="PROSITE" id="PS50011">
    <property type="entry name" value="PROTEIN_KINASE_DOM"/>
    <property type="match status" value="1"/>
</dbReference>
<dbReference type="SUPFAM" id="SSF48403">
    <property type="entry name" value="Ankyrin repeat"/>
    <property type="match status" value="1"/>
</dbReference>
<feature type="repeat" description="ANK" evidence="5">
    <location>
        <begin position="374"/>
        <end position="406"/>
    </location>
</feature>
<dbReference type="Gene3D" id="1.25.40.20">
    <property type="entry name" value="Ankyrin repeat-containing domain"/>
    <property type="match status" value="6"/>
</dbReference>
<keyword evidence="10" id="KW-0418">Kinase</keyword>
<dbReference type="PROSITE" id="PS50297">
    <property type="entry name" value="ANK_REP_REGION"/>
    <property type="match status" value="10"/>
</dbReference>
<dbReference type="GO" id="GO:0004672">
    <property type="term" value="F:protein kinase activity"/>
    <property type="evidence" value="ECO:0007669"/>
    <property type="project" value="InterPro"/>
</dbReference>
<feature type="repeat" description="ANK" evidence="5">
    <location>
        <begin position="671"/>
        <end position="703"/>
    </location>
</feature>
<dbReference type="GO" id="GO:0005524">
    <property type="term" value="F:ATP binding"/>
    <property type="evidence" value="ECO:0007669"/>
    <property type="project" value="UniProtKB-UniRule"/>
</dbReference>
<dbReference type="Pfam" id="PF00069">
    <property type="entry name" value="Pkinase"/>
    <property type="match status" value="1"/>
</dbReference>
<evidence type="ECO:0000256" key="2">
    <source>
        <dbReference type="ARBA" id="ARBA00022741"/>
    </source>
</evidence>
<feature type="repeat" description="ANK" evidence="5">
    <location>
        <begin position="704"/>
        <end position="736"/>
    </location>
</feature>
<keyword evidence="10" id="KW-0808">Transferase</keyword>
<dbReference type="InterPro" id="IPR008271">
    <property type="entry name" value="Ser/Thr_kinase_AS"/>
</dbReference>
<dbReference type="Proteomes" id="UP000515159">
    <property type="component" value="Chromosome 13"/>
</dbReference>
<evidence type="ECO:0000256" key="4">
    <source>
        <dbReference type="ARBA" id="ARBA00023043"/>
    </source>
</evidence>
<evidence type="ECO:0000259" key="8">
    <source>
        <dbReference type="PROSITE" id="PS50011"/>
    </source>
</evidence>
<dbReference type="SMART" id="SM00248">
    <property type="entry name" value="ANK"/>
    <property type="match status" value="12"/>
</dbReference>
<dbReference type="InterPro" id="IPR017441">
    <property type="entry name" value="Protein_kinase_ATP_BS"/>
</dbReference>
<dbReference type="PROSITE" id="PS00107">
    <property type="entry name" value="PROTEIN_KINASE_ATP"/>
    <property type="match status" value="1"/>
</dbReference>
<feature type="region of interest" description="Disordered" evidence="7">
    <location>
        <begin position="305"/>
        <end position="324"/>
    </location>
</feature>
<dbReference type="RefSeq" id="XP_033774348.1">
    <property type="nucleotide sequence ID" value="XM_033918457.1"/>
</dbReference>
<dbReference type="SUPFAM" id="SSF56112">
    <property type="entry name" value="Protein kinase-like (PK-like)"/>
    <property type="match status" value="1"/>
</dbReference>
<evidence type="ECO:0000313" key="9">
    <source>
        <dbReference type="Proteomes" id="UP000515159"/>
    </source>
</evidence>
<dbReference type="FunCoup" id="A0A6P8PHZ8">
    <property type="interactions" value="287"/>
</dbReference>
<dbReference type="GeneID" id="117347465"/>